<dbReference type="InterPro" id="IPR000719">
    <property type="entry name" value="Prot_kinase_dom"/>
</dbReference>
<keyword evidence="2" id="KW-0547">Nucleotide-binding</keyword>
<keyword evidence="3" id="KW-0067">ATP-binding</keyword>
<organism evidence="5 6">
    <name type="scientific">Vigna mungo</name>
    <name type="common">Black gram</name>
    <name type="synonym">Phaseolus mungo</name>
    <dbReference type="NCBI Taxonomy" id="3915"/>
    <lineage>
        <taxon>Eukaryota</taxon>
        <taxon>Viridiplantae</taxon>
        <taxon>Streptophyta</taxon>
        <taxon>Embryophyta</taxon>
        <taxon>Tracheophyta</taxon>
        <taxon>Spermatophyta</taxon>
        <taxon>Magnoliopsida</taxon>
        <taxon>eudicotyledons</taxon>
        <taxon>Gunneridae</taxon>
        <taxon>Pentapetalae</taxon>
        <taxon>rosids</taxon>
        <taxon>fabids</taxon>
        <taxon>Fabales</taxon>
        <taxon>Fabaceae</taxon>
        <taxon>Papilionoideae</taxon>
        <taxon>50 kb inversion clade</taxon>
        <taxon>NPAAA clade</taxon>
        <taxon>indigoferoid/millettioid clade</taxon>
        <taxon>Phaseoleae</taxon>
        <taxon>Vigna</taxon>
    </lineage>
</organism>
<dbReference type="PANTHER" id="PTHR24056">
    <property type="entry name" value="CELL DIVISION PROTEIN KINASE"/>
    <property type="match status" value="1"/>
</dbReference>
<dbReference type="Proteomes" id="UP001374535">
    <property type="component" value="Chromosome 10"/>
</dbReference>
<dbReference type="Pfam" id="PF00069">
    <property type="entry name" value="Pkinase"/>
    <property type="match status" value="1"/>
</dbReference>
<sequence length="369" mass="41223">MDPESVRFMSREVIVLRRLDHPNVMKLEGMIASRVSGSLYLIFEYMEHDLAGLAAIPDIKFSEAQIKCYMQQLLRGLEHCHSRGVMHRDLKGSNLLVDSNGRLKIADFGLATLLQSAQGLPLTSRVVTLWYRPPELLLGATDYGTTVEQLHKIFKLCGSPSEEYWKKSKLPHATIFKPQHPYTRVVSQTFKDFPSSTLSLLEVLLAVESDDRGTASSALRHEKPGLCNTKHVSEKYNYEKDDGYGFSREPVKATSTAHNVFSHSGQSMHPSVYGSSRTMNLKEENVLICPDHGFISRKSELSKHTSYWQGSAAKLSTFSNSIAARGDSLLEMSGGDFGVNSQLPEDQFGTRYSHKAYGESKQLLEGLKS</sequence>
<dbReference type="GO" id="GO:0005524">
    <property type="term" value="F:ATP binding"/>
    <property type="evidence" value="ECO:0007669"/>
    <property type="project" value="UniProtKB-KW"/>
</dbReference>
<dbReference type="GO" id="GO:0008353">
    <property type="term" value="F:RNA polymerase II CTD heptapeptide repeat kinase activity"/>
    <property type="evidence" value="ECO:0007669"/>
    <property type="project" value="TreeGrafter"/>
</dbReference>
<evidence type="ECO:0000313" key="6">
    <source>
        <dbReference type="Proteomes" id="UP001374535"/>
    </source>
</evidence>
<evidence type="ECO:0000256" key="1">
    <source>
        <dbReference type="ARBA" id="ARBA00006485"/>
    </source>
</evidence>
<evidence type="ECO:0000259" key="4">
    <source>
        <dbReference type="PROSITE" id="PS50011"/>
    </source>
</evidence>
<dbReference type="SUPFAM" id="SSF56112">
    <property type="entry name" value="Protein kinase-like (PK-like)"/>
    <property type="match status" value="1"/>
</dbReference>
<dbReference type="Gene3D" id="3.30.200.20">
    <property type="entry name" value="Phosphorylase Kinase, domain 1"/>
    <property type="match status" value="1"/>
</dbReference>
<dbReference type="InterPro" id="IPR008271">
    <property type="entry name" value="Ser/Thr_kinase_AS"/>
</dbReference>
<reference evidence="5 6" key="1">
    <citation type="journal article" date="2023" name="Life. Sci Alliance">
        <title>Evolutionary insights into 3D genome organization and epigenetic landscape of Vigna mungo.</title>
        <authorList>
            <person name="Junaid A."/>
            <person name="Singh B."/>
            <person name="Bhatia S."/>
        </authorList>
    </citation>
    <scope>NUCLEOTIDE SEQUENCE [LARGE SCALE GENOMIC DNA]</scope>
    <source>
        <strain evidence="5">Urdbean</strain>
    </source>
</reference>
<accession>A0AAQ3ML77</accession>
<keyword evidence="6" id="KW-1185">Reference proteome</keyword>
<dbReference type="GO" id="GO:0032968">
    <property type="term" value="P:positive regulation of transcription elongation by RNA polymerase II"/>
    <property type="evidence" value="ECO:0007669"/>
    <property type="project" value="TreeGrafter"/>
</dbReference>
<dbReference type="GO" id="GO:0005634">
    <property type="term" value="C:nucleus"/>
    <property type="evidence" value="ECO:0007669"/>
    <property type="project" value="TreeGrafter"/>
</dbReference>
<dbReference type="SMART" id="SM00220">
    <property type="entry name" value="S_TKc"/>
    <property type="match status" value="1"/>
</dbReference>
<dbReference type="PROSITE" id="PS50011">
    <property type="entry name" value="PROTEIN_KINASE_DOM"/>
    <property type="match status" value="1"/>
</dbReference>
<evidence type="ECO:0000313" key="5">
    <source>
        <dbReference type="EMBL" id="WVY93157.1"/>
    </source>
</evidence>
<dbReference type="PANTHER" id="PTHR24056:SF397">
    <property type="entry name" value="OS11G0242500 PROTEIN"/>
    <property type="match status" value="1"/>
</dbReference>
<dbReference type="PROSITE" id="PS00108">
    <property type="entry name" value="PROTEIN_KINASE_ST"/>
    <property type="match status" value="1"/>
</dbReference>
<evidence type="ECO:0000256" key="2">
    <source>
        <dbReference type="ARBA" id="ARBA00022741"/>
    </source>
</evidence>
<dbReference type="AlphaFoldDB" id="A0AAQ3ML77"/>
<evidence type="ECO:0000256" key="3">
    <source>
        <dbReference type="ARBA" id="ARBA00022840"/>
    </source>
</evidence>
<gene>
    <name evidence="5" type="ORF">V8G54_032245</name>
</gene>
<name>A0AAQ3ML77_VIGMU</name>
<dbReference type="InterPro" id="IPR050108">
    <property type="entry name" value="CDK"/>
</dbReference>
<protein>
    <recommendedName>
        <fullName evidence="4">Protein kinase domain-containing protein</fullName>
    </recommendedName>
</protein>
<proteinExistence type="inferred from homology"/>
<dbReference type="EMBL" id="CP144691">
    <property type="protein sequence ID" value="WVY93157.1"/>
    <property type="molecule type" value="Genomic_DNA"/>
</dbReference>
<dbReference type="Gene3D" id="1.10.510.10">
    <property type="entry name" value="Transferase(Phosphotransferase) domain 1"/>
    <property type="match status" value="2"/>
</dbReference>
<comment type="similarity">
    <text evidence="1">Belongs to the protein kinase superfamily. CMGC Ser/Thr protein kinase family. CDC2/CDKX subfamily.</text>
</comment>
<feature type="domain" description="Protein kinase" evidence="4">
    <location>
        <begin position="1"/>
        <end position="226"/>
    </location>
</feature>
<dbReference type="InterPro" id="IPR011009">
    <property type="entry name" value="Kinase-like_dom_sf"/>
</dbReference>
<dbReference type="GO" id="GO:0000307">
    <property type="term" value="C:cyclin-dependent protein kinase holoenzyme complex"/>
    <property type="evidence" value="ECO:0007669"/>
    <property type="project" value="TreeGrafter"/>
</dbReference>